<accession>A0A182F2U4</accession>
<dbReference type="EnsemblMetazoa" id="AALB000778-RA">
    <property type="protein sequence ID" value="AALB000778-PA"/>
    <property type="gene ID" value="AALB000778"/>
</dbReference>
<dbReference type="AlphaFoldDB" id="A0A182F2U4"/>
<dbReference type="OrthoDB" id="7716214at2759"/>
<dbReference type="VEuPathDB" id="VectorBase:AALB000778"/>
<reference evidence="2" key="2">
    <citation type="submission" date="2022-08" db="UniProtKB">
        <authorList>
            <consortium name="EnsemblMetazoa"/>
        </authorList>
    </citation>
    <scope>IDENTIFICATION</scope>
    <source>
        <strain evidence="2">STECLA/ALBI9_A</strain>
    </source>
</reference>
<evidence type="ECO:0000313" key="2">
    <source>
        <dbReference type="EnsemblMetazoa" id="AALB000778-PA"/>
    </source>
</evidence>
<organism evidence="2 3">
    <name type="scientific">Anopheles albimanus</name>
    <name type="common">New world malaria mosquito</name>
    <dbReference type="NCBI Taxonomy" id="7167"/>
    <lineage>
        <taxon>Eukaryota</taxon>
        <taxon>Metazoa</taxon>
        <taxon>Ecdysozoa</taxon>
        <taxon>Arthropoda</taxon>
        <taxon>Hexapoda</taxon>
        <taxon>Insecta</taxon>
        <taxon>Pterygota</taxon>
        <taxon>Neoptera</taxon>
        <taxon>Endopterygota</taxon>
        <taxon>Diptera</taxon>
        <taxon>Nematocera</taxon>
        <taxon>Culicoidea</taxon>
        <taxon>Culicidae</taxon>
        <taxon>Anophelinae</taxon>
        <taxon>Anopheles</taxon>
    </lineage>
</organism>
<proteinExistence type="predicted"/>
<keyword evidence="1" id="KW-0732">Signal</keyword>
<reference evidence="2 3" key="1">
    <citation type="journal article" date="2017" name="G3 (Bethesda)">
        <title>The Physical Genome Mapping of Anopheles albimanus Corrected Scaffold Misassemblies and Identified Interarm Rearrangements in Genus Anopheles.</title>
        <authorList>
            <person name="Artemov G.N."/>
            <person name="Peery A.N."/>
            <person name="Jiang X."/>
            <person name="Tu Z."/>
            <person name="Stegniy V.N."/>
            <person name="Sharakhova M.V."/>
            <person name="Sharakhov I.V."/>
        </authorList>
    </citation>
    <scope>NUCLEOTIDE SEQUENCE [LARGE SCALE GENOMIC DNA]</scope>
    <source>
        <strain evidence="2 3">ALBI9_A</strain>
    </source>
</reference>
<evidence type="ECO:0000256" key="1">
    <source>
        <dbReference type="ARBA" id="ARBA00022729"/>
    </source>
</evidence>
<dbReference type="STRING" id="7167.A0A182F2U4"/>
<name>A0A182F2U4_ANOAL</name>
<dbReference type="GeneID" id="118460415"/>
<protein>
    <recommendedName>
        <fullName evidence="4">MD-2-related lipid-recognition domain-containing protein</fullName>
    </recommendedName>
</protein>
<dbReference type="Gene3D" id="2.70.220.10">
    <property type="entry name" value="Ganglioside GM2 activator"/>
    <property type="match status" value="1"/>
</dbReference>
<dbReference type="SUPFAM" id="SSF63707">
    <property type="entry name" value="Ganglioside M2 (gm2) activator"/>
    <property type="match status" value="1"/>
</dbReference>
<dbReference type="InterPro" id="IPR036846">
    <property type="entry name" value="GM2-AP_sf"/>
</dbReference>
<dbReference type="KEGG" id="aali:118460415"/>
<dbReference type="RefSeq" id="XP_035780596.1">
    <property type="nucleotide sequence ID" value="XM_035924703.1"/>
</dbReference>
<keyword evidence="3" id="KW-1185">Reference proteome</keyword>
<evidence type="ECO:0000313" key="3">
    <source>
        <dbReference type="Proteomes" id="UP000069272"/>
    </source>
</evidence>
<sequence length="143" mass="16341">MTNPAARLSDVRVFGKAGAIELSATLDVEREIEPPVHMQLSVRRCNLAKGEAGCETYEHVSMEDVCSKIASNPILHKYMDIFQPPLSCPLKKGRYVADKAELRLRMLEMFPIENAFWQMEFLFLDKHNQTMQCDYTEVAVTDE</sequence>
<dbReference type="Proteomes" id="UP000069272">
    <property type="component" value="Chromosome 2L"/>
</dbReference>
<evidence type="ECO:0008006" key="4">
    <source>
        <dbReference type="Google" id="ProtNLM"/>
    </source>
</evidence>
<dbReference type="VEuPathDB" id="VectorBase:AALB20_033179"/>